<dbReference type="Pfam" id="PF04794">
    <property type="entry name" value="YdjC"/>
    <property type="match status" value="1"/>
</dbReference>
<dbReference type="CDD" id="cd10805">
    <property type="entry name" value="YdjC_like_1"/>
    <property type="match status" value="1"/>
</dbReference>
<dbReference type="GO" id="GO:0046872">
    <property type="term" value="F:metal ion binding"/>
    <property type="evidence" value="ECO:0007669"/>
    <property type="project" value="UniProtKB-KW"/>
</dbReference>
<keyword evidence="3" id="KW-0378">Hydrolase</keyword>
<dbReference type="PANTHER" id="PTHR31609">
    <property type="entry name" value="YDJC DEACETYLASE FAMILY MEMBER"/>
    <property type="match status" value="1"/>
</dbReference>
<dbReference type="AlphaFoldDB" id="A0A6N7SB38"/>
<dbReference type="GO" id="GO:0005975">
    <property type="term" value="P:carbohydrate metabolic process"/>
    <property type="evidence" value="ECO:0007669"/>
    <property type="project" value="InterPro"/>
</dbReference>
<protein>
    <submittedName>
        <fullName evidence="6">ChbG/HpnK family deacetylase</fullName>
    </submittedName>
</protein>
<evidence type="ECO:0000256" key="2">
    <source>
        <dbReference type="ARBA" id="ARBA00022723"/>
    </source>
</evidence>
<sequence length="272" mass="30741">MKKLLFQSDDYGLTDAVADGILKGIHQGIIRNTGLFVNMPSSARAAEKIRDCAEVCVGIDINLVAGKPISDPAEVPSLVNSDGHFVPSVQRMREGKVIGRQGMCLCFEQDPYNYEEVLLETENQVKRFIELMGRKPEYFHGHSMATPNTQKAARVIAEKYNILMTLDVMNSNAVSMIPCTWTPKPFPIEDQLKTDVEQHFLQALQASLQHEIGYFICHCGFVEEDLMKETTYTMIRMKDLAMATSPKVKAFLKEHQIELITYRDLKEECSCL</sequence>
<dbReference type="Proteomes" id="UP000480929">
    <property type="component" value="Unassembled WGS sequence"/>
</dbReference>
<dbReference type="InterPro" id="IPR011330">
    <property type="entry name" value="Glyco_hydro/deAcase_b/a-brl"/>
</dbReference>
<evidence type="ECO:0000313" key="7">
    <source>
        <dbReference type="EMBL" id="MSC34828.1"/>
    </source>
</evidence>
<dbReference type="Gene3D" id="3.20.20.370">
    <property type="entry name" value="Glycoside hydrolase/deacetylase"/>
    <property type="match status" value="1"/>
</dbReference>
<evidence type="ECO:0000256" key="5">
    <source>
        <dbReference type="ARBA" id="ARBA00023277"/>
    </source>
</evidence>
<organism evidence="6 8">
    <name type="scientific">Holdemania massiliensis</name>
    <dbReference type="NCBI Taxonomy" id="1468449"/>
    <lineage>
        <taxon>Bacteria</taxon>
        <taxon>Bacillati</taxon>
        <taxon>Bacillota</taxon>
        <taxon>Erysipelotrichia</taxon>
        <taxon>Erysipelotrichales</taxon>
        <taxon>Erysipelotrichaceae</taxon>
        <taxon>Holdemania</taxon>
    </lineage>
</organism>
<gene>
    <name evidence="7" type="ORF">GKD88_17015</name>
    <name evidence="6" type="ORF">GKE08_17135</name>
</gene>
<dbReference type="EMBL" id="WKPI01000045">
    <property type="protein sequence ID" value="MSC34828.1"/>
    <property type="molecule type" value="Genomic_DNA"/>
</dbReference>
<evidence type="ECO:0000256" key="1">
    <source>
        <dbReference type="ARBA" id="ARBA00001946"/>
    </source>
</evidence>
<evidence type="ECO:0000313" key="8">
    <source>
        <dbReference type="Proteomes" id="UP000433575"/>
    </source>
</evidence>
<keyword evidence="4" id="KW-0460">Magnesium</keyword>
<proteinExistence type="predicted"/>
<name>A0A6N7SB38_9FIRM</name>
<dbReference type="GO" id="GO:0016787">
    <property type="term" value="F:hydrolase activity"/>
    <property type="evidence" value="ECO:0007669"/>
    <property type="project" value="UniProtKB-KW"/>
</dbReference>
<comment type="caution">
    <text evidence="6">The sequence shown here is derived from an EMBL/GenBank/DDBJ whole genome shotgun (WGS) entry which is preliminary data.</text>
</comment>
<dbReference type="InterPro" id="IPR006879">
    <property type="entry name" value="YdjC-like"/>
</dbReference>
<dbReference type="GO" id="GO:0019213">
    <property type="term" value="F:deacetylase activity"/>
    <property type="evidence" value="ECO:0007669"/>
    <property type="project" value="TreeGrafter"/>
</dbReference>
<keyword evidence="2" id="KW-0479">Metal-binding</keyword>
<dbReference type="OrthoDB" id="9774177at2"/>
<evidence type="ECO:0000313" key="9">
    <source>
        <dbReference type="Proteomes" id="UP000480929"/>
    </source>
</evidence>
<keyword evidence="5" id="KW-0119">Carbohydrate metabolism</keyword>
<evidence type="ECO:0000313" key="6">
    <source>
        <dbReference type="EMBL" id="MSA91057.1"/>
    </source>
</evidence>
<comment type="cofactor">
    <cofactor evidence="1">
        <name>Mg(2+)</name>
        <dbReference type="ChEBI" id="CHEBI:18420"/>
    </cofactor>
</comment>
<dbReference type="SUPFAM" id="SSF88713">
    <property type="entry name" value="Glycoside hydrolase/deacetylase"/>
    <property type="match status" value="1"/>
</dbReference>
<evidence type="ECO:0000256" key="3">
    <source>
        <dbReference type="ARBA" id="ARBA00022801"/>
    </source>
</evidence>
<dbReference type="Proteomes" id="UP000433575">
    <property type="component" value="Unassembled WGS sequence"/>
</dbReference>
<reference evidence="8 9" key="1">
    <citation type="journal article" date="2019" name="Nat. Med.">
        <title>A library of human gut bacterial isolates paired with longitudinal multiomics data enables mechanistic microbiome research.</title>
        <authorList>
            <person name="Poyet M."/>
            <person name="Groussin M."/>
            <person name="Gibbons S.M."/>
            <person name="Avila-Pacheco J."/>
            <person name="Jiang X."/>
            <person name="Kearney S.M."/>
            <person name="Perrotta A.R."/>
            <person name="Berdy B."/>
            <person name="Zhao S."/>
            <person name="Lieberman T.D."/>
            <person name="Swanson P.K."/>
            <person name="Smith M."/>
            <person name="Roesemann S."/>
            <person name="Alexander J.E."/>
            <person name="Rich S.A."/>
            <person name="Livny J."/>
            <person name="Vlamakis H."/>
            <person name="Clish C."/>
            <person name="Bullock K."/>
            <person name="Deik A."/>
            <person name="Scott J."/>
            <person name="Pierce K.A."/>
            <person name="Xavier R.J."/>
            <person name="Alm E.J."/>
        </authorList>
    </citation>
    <scope>NUCLEOTIDE SEQUENCE [LARGE SCALE GENOMIC DNA]</scope>
    <source>
        <strain evidence="6 8">BIOML-A4</strain>
        <strain evidence="7 9">BIOML-A5</strain>
    </source>
</reference>
<accession>A0A6N7SB38</accession>
<dbReference type="RefSeq" id="WP_154240431.1">
    <property type="nucleotide sequence ID" value="NZ_CALJPI010000006.1"/>
</dbReference>
<keyword evidence="9" id="KW-1185">Reference proteome</keyword>
<dbReference type="PANTHER" id="PTHR31609:SF1">
    <property type="entry name" value="CARBOHYDRATE DEACETYLASE"/>
    <property type="match status" value="1"/>
</dbReference>
<evidence type="ECO:0000256" key="4">
    <source>
        <dbReference type="ARBA" id="ARBA00022842"/>
    </source>
</evidence>
<dbReference type="EMBL" id="WKPJ01000042">
    <property type="protein sequence ID" value="MSA91057.1"/>
    <property type="molecule type" value="Genomic_DNA"/>
</dbReference>